<dbReference type="NCBIfam" id="TIGR00536">
    <property type="entry name" value="hemK_fam"/>
    <property type="match status" value="1"/>
</dbReference>
<dbReference type="InterPro" id="IPR004556">
    <property type="entry name" value="HemK-like"/>
</dbReference>
<dbReference type="EC" id="2.1.1.297" evidence="4"/>
<evidence type="ECO:0000256" key="2">
    <source>
        <dbReference type="ARBA" id="ARBA00022679"/>
    </source>
</evidence>
<keyword evidence="2 4" id="KW-0808">Transferase</keyword>
<dbReference type="PROSITE" id="PS00092">
    <property type="entry name" value="N6_MTASE"/>
    <property type="match status" value="1"/>
</dbReference>
<comment type="caution">
    <text evidence="7">The sequence shown here is derived from an EMBL/GenBank/DDBJ whole genome shotgun (WGS) entry which is preliminary data.</text>
</comment>
<feature type="domain" description="Methyltransferase" evidence="5">
    <location>
        <begin position="106"/>
        <end position="181"/>
    </location>
</feature>
<dbReference type="SUPFAM" id="SSF53335">
    <property type="entry name" value="S-adenosyl-L-methionine-dependent methyltransferases"/>
    <property type="match status" value="1"/>
</dbReference>
<dbReference type="InterPro" id="IPR025714">
    <property type="entry name" value="Methyltranfer_dom"/>
</dbReference>
<accession>A0ABY2CXX6</accession>
<comment type="function">
    <text evidence="4">Methylates the class 1 translation termination release factors RF1/PrfA and RF2/PrfB on the glutamine residue of the universally conserved GGQ motif.</text>
</comment>
<dbReference type="Gene3D" id="3.40.50.150">
    <property type="entry name" value="Vaccinia Virus protein VP39"/>
    <property type="match status" value="1"/>
</dbReference>
<evidence type="ECO:0000256" key="4">
    <source>
        <dbReference type="HAMAP-Rule" id="MF_02126"/>
    </source>
</evidence>
<dbReference type="Gene3D" id="1.10.8.10">
    <property type="entry name" value="DNA helicase RuvA subunit, C-terminal domain"/>
    <property type="match status" value="1"/>
</dbReference>
<feature type="binding site" evidence="4">
    <location>
        <position position="178"/>
    </location>
    <ligand>
        <name>S-adenosyl-L-methionine</name>
        <dbReference type="ChEBI" id="CHEBI:59789"/>
    </ligand>
</feature>
<evidence type="ECO:0000259" key="5">
    <source>
        <dbReference type="Pfam" id="PF13847"/>
    </source>
</evidence>
<dbReference type="InterPro" id="IPR002052">
    <property type="entry name" value="DNA_methylase_N6_adenine_CS"/>
</dbReference>
<feature type="binding site" evidence="4">
    <location>
        <position position="162"/>
    </location>
    <ligand>
        <name>S-adenosyl-L-methionine</name>
        <dbReference type="ChEBI" id="CHEBI:59789"/>
    </ligand>
</feature>
<dbReference type="CDD" id="cd02440">
    <property type="entry name" value="AdoMet_MTases"/>
    <property type="match status" value="1"/>
</dbReference>
<comment type="catalytic activity">
    <reaction evidence="4">
        <text>L-glutaminyl-[peptide chain release factor] + S-adenosyl-L-methionine = N(5)-methyl-L-glutaminyl-[peptide chain release factor] + S-adenosyl-L-homocysteine + H(+)</text>
        <dbReference type="Rhea" id="RHEA:42896"/>
        <dbReference type="Rhea" id="RHEA-COMP:10271"/>
        <dbReference type="Rhea" id="RHEA-COMP:10272"/>
        <dbReference type="ChEBI" id="CHEBI:15378"/>
        <dbReference type="ChEBI" id="CHEBI:30011"/>
        <dbReference type="ChEBI" id="CHEBI:57856"/>
        <dbReference type="ChEBI" id="CHEBI:59789"/>
        <dbReference type="ChEBI" id="CHEBI:61891"/>
        <dbReference type="EC" id="2.1.1.297"/>
    </reaction>
</comment>
<feature type="domain" description="Release factor glutamine methyltransferase N-terminal" evidence="6">
    <location>
        <begin position="5"/>
        <end position="67"/>
    </location>
</feature>
<organism evidence="7 8">
    <name type="scientific">Gulbenkiania mobilis</name>
    <dbReference type="NCBI Taxonomy" id="397457"/>
    <lineage>
        <taxon>Bacteria</taxon>
        <taxon>Pseudomonadati</taxon>
        <taxon>Pseudomonadota</taxon>
        <taxon>Betaproteobacteria</taxon>
        <taxon>Neisseriales</taxon>
        <taxon>Chromobacteriaceae</taxon>
        <taxon>Gulbenkiania</taxon>
    </lineage>
</organism>
<dbReference type="InterPro" id="IPR029063">
    <property type="entry name" value="SAM-dependent_MTases_sf"/>
</dbReference>
<keyword evidence="3 4" id="KW-0949">S-adenosyl-L-methionine</keyword>
<reference evidence="7 8" key="1">
    <citation type="submission" date="2019-03" db="EMBL/GenBank/DDBJ databases">
        <title>Genomic Encyclopedia of Type Strains, Phase IV (KMG-IV): sequencing the most valuable type-strain genomes for metagenomic binning, comparative biology and taxonomic classification.</title>
        <authorList>
            <person name="Goeker M."/>
        </authorList>
    </citation>
    <scope>NUCLEOTIDE SEQUENCE [LARGE SCALE GENOMIC DNA]</scope>
    <source>
        <strain evidence="7 8">DSM 18507</strain>
    </source>
</reference>
<name>A0ABY2CXX6_GULMO</name>
<dbReference type="Pfam" id="PF17827">
    <property type="entry name" value="PrmC_N"/>
    <property type="match status" value="1"/>
</dbReference>
<dbReference type="RefSeq" id="WP_132098136.1">
    <property type="nucleotide sequence ID" value="NZ_SMDA01000003.1"/>
</dbReference>
<evidence type="ECO:0000256" key="1">
    <source>
        <dbReference type="ARBA" id="ARBA00022603"/>
    </source>
</evidence>
<dbReference type="PANTHER" id="PTHR18895:SF74">
    <property type="entry name" value="MTRF1L RELEASE FACTOR GLUTAMINE METHYLTRANSFERASE"/>
    <property type="match status" value="1"/>
</dbReference>
<evidence type="ECO:0000313" key="8">
    <source>
        <dbReference type="Proteomes" id="UP000294801"/>
    </source>
</evidence>
<evidence type="ECO:0000313" key="7">
    <source>
        <dbReference type="EMBL" id="TCW32275.1"/>
    </source>
</evidence>
<gene>
    <name evidence="4" type="primary">prmC</name>
    <name evidence="7" type="ORF">EV669_103191</name>
</gene>
<comment type="similarity">
    <text evidence="4">Belongs to the protein N5-glutamine methyltransferase family. PrmC subfamily.</text>
</comment>
<dbReference type="InterPro" id="IPR040758">
    <property type="entry name" value="PrmC_N"/>
</dbReference>
<evidence type="ECO:0000259" key="6">
    <source>
        <dbReference type="Pfam" id="PF17827"/>
    </source>
</evidence>
<dbReference type="HAMAP" id="MF_02126">
    <property type="entry name" value="RF_methyltr_PrmC"/>
    <property type="match status" value="1"/>
</dbReference>
<dbReference type="NCBIfam" id="TIGR03534">
    <property type="entry name" value="RF_mod_PrmC"/>
    <property type="match status" value="1"/>
</dbReference>
<dbReference type="PANTHER" id="PTHR18895">
    <property type="entry name" value="HEMK METHYLTRANSFERASE"/>
    <property type="match status" value="1"/>
</dbReference>
<dbReference type="InterPro" id="IPR050320">
    <property type="entry name" value="N5-glutamine_MTase"/>
</dbReference>
<feature type="binding site" evidence="4">
    <location>
        <position position="135"/>
    </location>
    <ligand>
        <name>S-adenosyl-L-methionine</name>
        <dbReference type="ChEBI" id="CHEBI:59789"/>
    </ligand>
</feature>
<keyword evidence="8" id="KW-1185">Reference proteome</keyword>
<protein>
    <recommendedName>
        <fullName evidence="4">Release factor glutamine methyltransferase</fullName>
        <shortName evidence="4">RF MTase</shortName>
        <ecNumber evidence="4">2.1.1.297</ecNumber>
    </recommendedName>
    <alternativeName>
        <fullName evidence="4">N5-glutamine methyltransferase PrmC</fullName>
    </alternativeName>
    <alternativeName>
        <fullName evidence="4">Protein-(glutamine-N5) MTase PrmC</fullName>
    </alternativeName>
    <alternativeName>
        <fullName evidence="4">Protein-glutamine N-methyltransferase PrmC</fullName>
    </alternativeName>
</protein>
<feature type="binding site" evidence="4">
    <location>
        <begin position="112"/>
        <end position="116"/>
    </location>
    <ligand>
        <name>S-adenosyl-L-methionine</name>
        <dbReference type="ChEBI" id="CHEBI:59789"/>
    </ligand>
</feature>
<proteinExistence type="inferred from homology"/>
<dbReference type="InterPro" id="IPR019874">
    <property type="entry name" value="RF_methyltr_PrmC"/>
</dbReference>
<sequence length="271" mass="29094">MTTLAQALQAFPLPRLEARLLLMHASGCSHVDLIAHGDRTLLPETEAAFADLAGRRLAGEPVAYLLGAREFFGRPFQVSPAVLIPRPDTEHLVEAALERAATLGRCRVLDLGTGSGAVAITLALEAPHCAVSAVDVSPAALEVARRNAEALSANVRFLQGSWFTPLPSAERFELIVSNPPYIPAGDPHLAQGDVRFEPQLALTDGDDGLSCLRHVAQEAPYWLVPGGWLLVEHGYDQGRAVRHLFESAGFCDVTTTTDLGGNERVTQGRRP</sequence>
<dbReference type="Proteomes" id="UP000294801">
    <property type="component" value="Unassembled WGS sequence"/>
</dbReference>
<dbReference type="GO" id="GO:0008168">
    <property type="term" value="F:methyltransferase activity"/>
    <property type="evidence" value="ECO:0007669"/>
    <property type="project" value="UniProtKB-KW"/>
</dbReference>
<dbReference type="GO" id="GO:0032259">
    <property type="term" value="P:methylation"/>
    <property type="evidence" value="ECO:0007669"/>
    <property type="project" value="UniProtKB-KW"/>
</dbReference>
<evidence type="ECO:0000256" key="3">
    <source>
        <dbReference type="ARBA" id="ARBA00022691"/>
    </source>
</evidence>
<dbReference type="EMBL" id="SMDA01000003">
    <property type="protein sequence ID" value="TCW32275.1"/>
    <property type="molecule type" value="Genomic_DNA"/>
</dbReference>
<keyword evidence="1 4" id="KW-0489">Methyltransferase</keyword>
<feature type="binding site" evidence="4">
    <location>
        <begin position="178"/>
        <end position="181"/>
    </location>
    <ligand>
        <name>substrate</name>
    </ligand>
</feature>
<dbReference type="Pfam" id="PF13847">
    <property type="entry name" value="Methyltransf_31"/>
    <property type="match status" value="1"/>
</dbReference>